<dbReference type="InterPro" id="IPR036409">
    <property type="entry name" value="Aldolase_II/adducin_N_sf"/>
</dbReference>
<dbReference type="GO" id="GO:0005856">
    <property type="term" value="C:cytoskeleton"/>
    <property type="evidence" value="ECO:0007669"/>
    <property type="project" value="TreeGrafter"/>
</dbReference>
<dbReference type="KEGG" id="nba:CUN60_00535"/>
<dbReference type="RefSeq" id="WP_102950146.1">
    <property type="nucleotide sequence ID" value="NZ_CP024847.1"/>
</dbReference>
<dbReference type="InterPro" id="IPR051017">
    <property type="entry name" value="Aldolase-II_Adducin_sf"/>
</dbReference>
<sequence>MNELNYQNIKNNIINARATDEQNLRKQLAYLYRVFDYYGWCDLIVTHLSARIPNQEALLILPFGLAFDEITPENLVKVDFDGNVIDSKFGFQINKNGTTVHRAVYRNFPEVNCILHTHSTYGVAVSNLEEDLLLLDQIAMMFHGKIGYHDFETLFINDNEQDHLLHDMQGKYSMILKNHGLISVGASITEAFWFHYYLETSCKLHVLTRSTGEKIKYPSQETVINTAAKYELWRNHNDHLEVSDSELLFDAAKRKIGYIFG</sequence>
<dbReference type="Pfam" id="PF00596">
    <property type="entry name" value="Aldolase_II"/>
    <property type="match status" value="1"/>
</dbReference>
<reference evidence="4" key="1">
    <citation type="submission" date="2017-11" db="EMBL/GenBank/DDBJ databases">
        <authorList>
            <person name="Chan K.G."/>
            <person name="Lee L.S."/>
        </authorList>
    </citation>
    <scope>NUCLEOTIDE SEQUENCE [LARGE SCALE GENOMIC DNA]</scope>
    <source>
        <strain evidence="4">DSM 100970</strain>
    </source>
</reference>
<dbReference type="Proteomes" id="UP000236655">
    <property type="component" value="Chromosome"/>
</dbReference>
<dbReference type="InterPro" id="IPR001303">
    <property type="entry name" value="Aldolase_II/adducin_N"/>
</dbReference>
<evidence type="ECO:0000313" key="3">
    <source>
        <dbReference type="EMBL" id="AUR50846.1"/>
    </source>
</evidence>
<dbReference type="OrthoDB" id="8859181at2"/>
<organism evidence="3 4">
    <name type="scientific">Aquella oligotrophica</name>
    <dbReference type="NCBI Taxonomy" id="2067065"/>
    <lineage>
        <taxon>Bacteria</taxon>
        <taxon>Pseudomonadati</taxon>
        <taxon>Pseudomonadota</taxon>
        <taxon>Betaproteobacteria</taxon>
        <taxon>Neisseriales</taxon>
        <taxon>Neisseriaceae</taxon>
        <taxon>Aquella</taxon>
    </lineage>
</organism>
<protein>
    <submittedName>
        <fullName evidence="3">Class II aldolase</fullName>
    </submittedName>
</protein>
<dbReference type="SUPFAM" id="SSF53639">
    <property type="entry name" value="AraD/HMP-PK domain-like"/>
    <property type="match status" value="1"/>
</dbReference>
<dbReference type="Gene3D" id="3.40.225.10">
    <property type="entry name" value="Class II aldolase/adducin N-terminal domain"/>
    <property type="match status" value="1"/>
</dbReference>
<keyword evidence="4" id="KW-1185">Reference proteome</keyword>
<evidence type="ECO:0000259" key="2">
    <source>
        <dbReference type="SMART" id="SM01007"/>
    </source>
</evidence>
<dbReference type="EMBL" id="CP024847">
    <property type="protein sequence ID" value="AUR50846.1"/>
    <property type="molecule type" value="Genomic_DNA"/>
</dbReference>
<evidence type="ECO:0000313" key="4">
    <source>
        <dbReference type="Proteomes" id="UP000236655"/>
    </source>
</evidence>
<evidence type="ECO:0000256" key="1">
    <source>
        <dbReference type="ARBA" id="ARBA00037961"/>
    </source>
</evidence>
<proteinExistence type="inferred from homology"/>
<dbReference type="AlphaFoldDB" id="A0A2I7N313"/>
<comment type="similarity">
    <text evidence="1">Belongs to the aldolase class II family.</text>
</comment>
<dbReference type="PANTHER" id="PTHR10672">
    <property type="entry name" value="ADDUCIN"/>
    <property type="match status" value="1"/>
</dbReference>
<dbReference type="SMART" id="SM01007">
    <property type="entry name" value="Aldolase_II"/>
    <property type="match status" value="1"/>
</dbReference>
<dbReference type="GO" id="GO:0051015">
    <property type="term" value="F:actin filament binding"/>
    <property type="evidence" value="ECO:0007669"/>
    <property type="project" value="TreeGrafter"/>
</dbReference>
<name>A0A2I7N313_9NEIS</name>
<dbReference type="NCBIfam" id="NF005451">
    <property type="entry name" value="PRK07044.1"/>
    <property type="match status" value="1"/>
</dbReference>
<accession>A0A2I7N313</accession>
<dbReference type="PANTHER" id="PTHR10672:SF3">
    <property type="entry name" value="PROTEIN HU-LI TAI SHAO"/>
    <property type="match status" value="1"/>
</dbReference>
<feature type="domain" description="Class II aldolase/adducin N-terminal" evidence="2">
    <location>
        <begin position="26"/>
        <end position="206"/>
    </location>
</feature>
<gene>
    <name evidence="3" type="ORF">CUN60_00535</name>
</gene>